<keyword evidence="1" id="KW-0472">Membrane</keyword>
<feature type="transmembrane region" description="Helical" evidence="1">
    <location>
        <begin position="58"/>
        <end position="80"/>
    </location>
</feature>
<reference evidence="3" key="1">
    <citation type="journal article" date="2019" name="Int. J. Syst. Evol. Microbiol.">
        <title>The Global Catalogue of Microorganisms (GCM) 10K type strain sequencing project: providing services to taxonomists for standard genome sequencing and annotation.</title>
        <authorList>
            <consortium name="The Broad Institute Genomics Platform"/>
            <consortium name="The Broad Institute Genome Sequencing Center for Infectious Disease"/>
            <person name="Wu L."/>
            <person name="Ma J."/>
        </authorList>
    </citation>
    <scope>NUCLEOTIDE SEQUENCE [LARGE SCALE GENOMIC DNA]</scope>
    <source>
        <strain evidence="3">2902at01</strain>
    </source>
</reference>
<dbReference type="NCBIfam" id="NF038083">
    <property type="entry name" value="CU044_5270_fam"/>
    <property type="match status" value="1"/>
</dbReference>
<dbReference type="EMBL" id="JBHSBN010000019">
    <property type="protein sequence ID" value="MFC4108892.1"/>
    <property type="molecule type" value="Genomic_DNA"/>
</dbReference>
<keyword evidence="1" id="KW-1133">Transmembrane helix</keyword>
<protein>
    <submittedName>
        <fullName evidence="2">CU044_5270 family protein</fullName>
    </submittedName>
</protein>
<sequence length="384" mass="41237">MRTEMDEVQLIRESMDVAREPSARATDRARAALLDRATGEPARRPAGYRGRKAALGRWWPLAGIGLTGALAAAVAVPMLGGSPATAPSGPVRSEPGVTVIADGADARMVLQLAAEAAPSNQPLSIRPGQYIYYHSTGAHLSMVGDVEGGGLTARIIQSYEYQGWFDPHGMKTQRMRRTDGAQRRPFTPADAEAIRKLKYDLNAPPEVTDDGPAPDQPLPPDCTTCGVARDPGELFHPSPEYLASLPTDPVRLLVTLRTIVGDHNKHSPDQQVFQAIKELFNHADGIIPPDLRAALYRALALIPGVQRAAGQVDMGGQRGIAVGRVGEATEDPTSREDLVFDTTGRRLIGFRTVQVKAARGVPVGTVTWWEVIENTVVDKVGQTG</sequence>
<dbReference type="RefSeq" id="WP_377549702.1">
    <property type="nucleotide sequence ID" value="NZ_JBHSBN010000019.1"/>
</dbReference>
<organism evidence="2 3">
    <name type="scientific">Micromonospora zhanjiangensis</name>
    <dbReference type="NCBI Taxonomy" id="1522057"/>
    <lineage>
        <taxon>Bacteria</taxon>
        <taxon>Bacillati</taxon>
        <taxon>Actinomycetota</taxon>
        <taxon>Actinomycetes</taxon>
        <taxon>Micromonosporales</taxon>
        <taxon>Micromonosporaceae</taxon>
        <taxon>Micromonospora</taxon>
    </lineage>
</organism>
<comment type="caution">
    <text evidence="2">The sequence shown here is derived from an EMBL/GenBank/DDBJ whole genome shotgun (WGS) entry which is preliminary data.</text>
</comment>
<evidence type="ECO:0000256" key="1">
    <source>
        <dbReference type="SAM" id="Phobius"/>
    </source>
</evidence>
<dbReference type="InterPro" id="IPR047789">
    <property type="entry name" value="CU044_5270-like"/>
</dbReference>
<accession>A0ABV8KSL4</accession>
<keyword evidence="3" id="KW-1185">Reference proteome</keyword>
<dbReference type="Proteomes" id="UP001595868">
    <property type="component" value="Unassembled WGS sequence"/>
</dbReference>
<name>A0ABV8KSL4_9ACTN</name>
<proteinExistence type="predicted"/>
<evidence type="ECO:0000313" key="3">
    <source>
        <dbReference type="Proteomes" id="UP001595868"/>
    </source>
</evidence>
<evidence type="ECO:0000313" key="2">
    <source>
        <dbReference type="EMBL" id="MFC4108892.1"/>
    </source>
</evidence>
<keyword evidence="1" id="KW-0812">Transmembrane</keyword>
<gene>
    <name evidence="2" type="ORF">ACFOX0_23550</name>
</gene>